<dbReference type="GO" id="GO:0005524">
    <property type="term" value="F:ATP binding"/>
    <property type="evidence" value="ECO:0007669"/>
    <property type="project" value="UniProtKB-UniRule"/>
</dbReference>
<dbReference type="Gene3D" id="3.40.1380.10">
    <property type="match status" value="1"/>
</dbReference>
<dbReference type="RefSeq" id="WP_013925513.1">
    <property type="nucleotide sequence ID" value="NZ_JSAM01000096.1"/>
</dbReference>
<sequence length="286" mass="32954">MTSLRDIRKRLHSVENIRQMTEAMEMVAASQLRRAKVKAEQARPYALTMKHILENLSTSVNELNPFFIQREVKKTAVVVIAGDRGLCGSYNTSVFTAAERFLSKYRHDNVELILMGSKTVEFFKRKPWAIREEIVDWGGKLTLDQVKKLSNELVHWFETEVFDEVWVIYTHYVHLALREIKVEKFLNIQPPAMPKGLHPLDYIFEPSSEVLLAEIMPRYCLTIISSALNEAYAAELSARIFSMRTAVKNAEEMIEKLTLERNKVRQTGITTEMLEITSGTESLRSQ</sequence>
<evidence type="ECO:0000313" key="13">
    <source>
        <dbReference type="Proteomes" id="UP000031307"/>
    </source>
</evidence>
<dbReference type="PATRIC" id="fig|83552.4.peg.1858"/>
<dbReference type="GO" id="GO:0005886">
    <property type="term" value="C:plasma membrane"/>
    <property type="evidence" value="ECO:0007669"/>
    <property type="project" value="UniProtKB-SubCell"/>
</dbReference>
<evidence type="ECO:0000256" key="10">
    <source>
        <dbReference type="HAMAP-Rule" id="MF_00815"/>
    </source>
</evidence>
<comment type="function">
    <text evidence="1 10">Produces ATP from ADP in the presence of a proton gradient across the membrane. The gamma chain is believed to be important in regulating ATPase activity and the flow of protons through the CF(0) complex.</text>
</comment>
<dbReference type="AlphaFoldDB" id="A0A0C1E6S4"/>
<evidence type="ECO:0000256" key="8">
    <source>
        <dbReference type="ARBA" id="ARBA00023196"/>
    </source>
</evidence>
<name>A0A0C1E6S4_9BACT</name>
<keyword evidence="8 10" id="KW-0139">CF(1)</keyword>
<feature type="coiled-coil region" evidence="11">
    <location>
        <begin position="240"/>
        <end position="267"/>
    </location>
</feature>
<accession>A0A0C1E6S4</accession>
<keyword evidence="5 10" id="KW-0375">Hydrogen ion transport</keyword>
<gene>
    <name evidence="10 12" type="primary">atpG</name>
    <name evidence="12" type="ORF">DB43_HA00060</name>
</gene>
<evidence type="ECO:0000256" key="3">
    <source>
        <dbReference type="ARBA" id="ARBA00007681"/>
    </source>
</evidence>
<dbReference type="OMA" id="MQITSAM"/>
<dbReference type="GO" id="GO:0042777">
    <property type="term" value="P:proton motive force-driven plasma membrane ATP synthesis"/>
    <property type="evidence" value="ECO:0007669"/>
    <property type="project" value="UniProtKB-UniRule"/>
</dbReference>
<evidence type="ECO:0000256" key="5">
    <source>
        <dbReference type="ARBA" id="ARBA00022781"/>
    </source>
</evidence>
<evidence type="ECO:0000256" key="4">
    <source>
        <dbReference type="ARBA" id="ARBA00022448"/>
    </source>
</evidence>
<evidence type="ECO:0000256" key="9">
    <source>
        <dbReference type="ARBA" id="ARBA00023310"/>
    </source>
</evidence>
<dbReference type="InterPro" id="IPR000131">
    <property type="entry name" value="ATP_synth_F1_gsu"/>
</dbReference>
<keyword evidence="9 10" id="KW-0066">ATP synthesis</keyword>
<dbReference type="CDD" id="cd12151">
    <property type="entry name" value="F1-ATPase_gamma"/>
    <property type="match status" value="1"/>
</dbReference>
<evidence type="ECO:0000256" key="11">
    <source>
        <dbReference type="SAM" id="Coils"/>
    </source>
</evidence>
<evidence type="ECO:0000256" key="1">
    <source>
        <dbReference type="ARBA" id="ARBA00003456"/>
    </source>
</evidence>
<evidence type="ECO:0000256" key="7">
    <source>
        <dbReference type="ARBA" id="ARBA00023136"/>
    </source>
</evidence>
<dbReference type="Pfam" id="PF00231">
    <property type="entry name" value="ATP-synt"/>
    <property type="match status" value="1"/>
</dbReference>
<evidence type="ECO:0000313" key="12">
    <source>
        <dbReference type="EMBL" id="KIA76987.1"/>
    </source>
</evidence>
<keyword evidence="7 10" id="KW-0472">Membrane</keyword>
<dbReference type="HAMAP" id="MF_00815">
    <property type="entry name" value="ATP_synth_gamma_bact"/>
    <property type="match status" value="1"/>
</dbReference>
<dbReference type="Gene3D" id="1.10.287.80">
    <property type="entry name" value="ATP synthase, gamma subunit, helix hairpin domain"/>
    <property type="match status" value="1"/>
</dbReference>
<dbReference type="GO" id="GO:0045259">
    <property type="term" value="C:proton-transporting ATP synthase complex"/>
    <property type="evidence" value="ECO:0007669"/>
    <property type="project" value="UniProtKB-KW"/>
</dbReference>
<comment type="subunit">
    <text evidence="10">F-type ATPases have 2 components, CF(1) - the catalytic core - and CF(0) - the membrane proton channel. CF(1) has five subunits: alpha(3), beta(3), gamma(1), delta(1), epsilon(1). CF(0) has three main subunits: a, b and c.</text>
</comment>
<keyword evidence="11" id="KW-0175">Coiled coil</keyword>
<proteinExistence type="inferred from homology"/>
<dbReference type="NCBIfam" id="TIGR01146">
    <property type="entry name" value="ATPsyn_F1gamma"/>
    <property type="match status" value="1"/>
</dbReference>
<reference evidence="12 13" key="1">
    <citation type="journal article" date="2014" name="Mol. Biol. Evol.">
        <title>Massive expansion of Ubiquitination-related gene families within the Chlamydiae.</title>
        <authorList>
            <person name="Domman D."/>
            <person name="Collingro A."/>
            <person name="Lagkouvardos I."/>
            <person name="Gehre L."/>
            <person name="Weinmaier T."/>
            <person name="Rattei T."/>
            <person name="Subtil A."/>
            <person name="Horn M."/>
        </authorList>
    </citation>
    <scope>NUCLEOTIDE SEQUENCE [LARGE SCALE GENOMIC DNA]</scope>
    <source>
        <strain evidence="12 13">OEW1</strain>
    </source>
</reference>
<keyword evidence="10" id="KW-1003">Cell membrane</keyword>
<dbReference type="InterPro" id="IPR035968">
    <property type="entry name" value="ATP_synth_F1_ATPase_gsu"/>
</dbReference>
<dbReference type="Proteomes" id="UP000031307">
    <property type="component" value="Unassembled WGS sequence"/>
</dbReference>
<comment type="caution">
    <text evidence="12">The sequence shown here is derived from an EMBL/GenBank/DDBJ whole genome shotgun (WGS) entry which is preliminary data.</text>
</comment>
<dbReference type="PRINTS" id="PR00126">
    <property type="entry name" value="ATPASEGAMMA"/>
</dbReference>
<dbReference type="SUPFAM" id="SSF52943">
    <property type="entry name" value="ATP synthase (F1-ATPase), gamma subunit"/>
    <property type="match status" value="1"/>
</dbReference>
<evidence type="ECO:0000256" key="6">
    <source>
        <dbReference type="ARBA" id="ARBA00023065"/>
    </source>
</evidence>
<comment type="similarity">
    <text evidence="3 10">Belongs to the ATPase gamma chain family.</text>
</comment>
<evidence type="ECO:0000256" key="2">
    <source>
        <dbReference type="ARBA" id="ARBA00004170"/>
    </source>
</evidence>
<comment type="subcellular location">
    <subcellularLocation>
        <location evidence="10">Cell membrane</location>
        <topology evidence="10">Peripheral membrane protein</topology>
    </subcellularLocation>
    <subcellularLocation>
        <location evidence="2">Membrane</location>
        <topology evidence="2">Peripheral membrane protein</topology>
    </subcellularLocation>
</comment>
<dbReference type="PANTHER" id="PTHR11693">
    <property type="entry name" value="ATP SYNTHASE GAMMA CHAIN"/>
    <property type="match status" value="1"/>
</dbReference>
<dbReference type="EMBL" id="JSAM01000096">
    <property type="protein sequence ID" value="KIA76987.1"/>
    <property type="molecule type" value="Genomic_DNA"/>
</dbReference>
<dbReference type="PANTHER" id="PTHR11693:SF22">
    <property type="entry name" value="ATP SYNTHASE SUBUNIT GAMMA, MITOCHONDRIAL"/>
    <property type="match status" value="1"/>
</dbReference>
<keyword evidence="6 10" id="KW-0406">Ion transport</keyword>
<protein>
    <recommendedName>
        <fullName evidence="10">ATP synthase gamma chain</fullName>
    </recommendedName>
    <alternativeName>
        <fullName evidence="10">ATP synthase F1 sector gamma subunit</fullName>
    </alternativeName>
    <alternativeName>
        <fullName evidence="10">F-ATPase gamma subunit</fullName>
    </alternativeName>
</protein>
<organism evidence="12 13">
    <name type="scientific">Parachlamydia acanthamoebae</name>
    <dbReference type="NCBI Taxonomy" id="83552"/>
    <lineage>
        <taxon>Bacteria</taxon>
        <taxon>Pseudomonadati</taxon>
        <taxon>Chlamydiota</taxon>
        <taxon>Chlamydiia</taxon>
        <taxon>Parachlamydiales</taxon>
        <taxon>Parachlamydiaceae</taxon>
        <taxon>Parachlamydia</taxon>
    </lineage>
</organism>
<dbReference type="GO" id="GO:0046933">
    <property type="term" value="F:proton-transporting ATP synthase activity, rotational mechanism"/>
    <property type="evidence" value="ECO:0007669"/>
    <property type="project" value="UniProtKB-UniRule"/>
</dbReference>
<keyword evidence="4 10" id="KW-0813">Transport</keyword>